<name>A0A7M1RSX7_9CAUD</name>
<sequence>MKLLDKTLELENDKFKIIKFDEERYEKSNRTHLYYLIQCKKCGEIFSRKKDCIHNFENLKCRNCIHNRHGKCLNTLLYNVFTHYKNNAKQRNIEWNLSEEEFKNIITQSCIYCGEAPDITKTSSYRDKHEKITGIDRVDTTKGYFKENCVPCCKMCNIMKNKFSKEDFINKVKSIYNNYIKSSTTISKESTLQANGNGNGELLTAA</sequence>
<proteinExistence type="predicted"/>
<accession>A0A7M1RSX7</accession>
<dbReference type="Gene3D" id="3.30.40.220">
    <property type="match status" value="1"/>
</dbReference>
<protein>
    <submittedName>
        <fullName evidence="1">Uncharacterized protein</fullName>
    </submittedName>
</protein>
<organism evidence="1 2">
    <name type="scientific">uncultured phage cr53_1</name>
    <dbReference type="NCBI Taxonomy" id="2772080"/>
    <lineage>
        <taxon>Viruses</taxon>
        <taxon>Duplodnaviria</taxon>
        <taxon>Heunggongvirae</taxon>
        <taxon>Uroviricota</taxon>
        <taxon>Caudoviricetes</taxon>
        <taxon>Crassvirales</taxon>
        <taxon>Suoliviridae</taxon>
        <taxon>Loutivirinae</taxon>
        <taxon>Blohavirus</taxon>
        <taxon>Blohavirus americanus</taxon>
    </lineage>
</organism>
<dbReference type="KEGG" id="vg:65130696"/>
<evidence type="ECO:0000313" key="1">
    <source>
        <dbReference type="EMBL" id="QOR56779.1"/>
    </source>
</evidence>
<evidence type="ECO:0000313" key="2">
    <source>
        <dbReference type="Proteomes" id="UP000593713"/>
    </source>
</evidence>
<dbReference type="EMBL" id="MT774396">
    <property type="protein sequence ID" value="QOR56779.1"/>
    <property type="molecule type" value="Genomic_DNA"/>
</dbReference>
<keyword evidence="2" id="KW-1185">Reference proteome</keyword>
<dbReference type="Proteomes" id="UP000593713">
    <property type="component" value="Segment"/>
</dbReference>
<dbReference type="GeneID" id="65130696"/>
<dbReference type="RefSeq" id="YP_010112231.1">
    <property type="nucleotide sequence ID" value="NC_055889.1"/>
</dbReference>
<reference evidence="1 2" key="1">
    <citation type="submission" date="2020-07" db="EMBL/GenBank/DDBJ databases">
        <title>Taxonomic proposal: Crassvirales, a new order of highly abundant and diverse bacterial viruses.</title>
        <authorList>
            <person name="Shkoporov A.N."/>
            <person name="Stockdale S.R."/>
            <person name="Guerin E."/>
            <person name="Ross R.P."/>
            <person name="Hill C."/>
        </authorList>
    </citation>
    <scope>NUCLEOTIDE SEQUENCE [LARGE SCALE GENOMIC DNA]</scope>
</reference>